<keyword evidence="1" id="KW-0472">Membrane</keyword>
<evidence type="ECO:0000313" key="2">
    <source>
        <dbReference type="Proteomes" id="UP000035680"/>
    </source>
</evidence>
<reference evidence="2" key="1">
    <citation type="submission" date="2014-07" db="EMBL/GenBank/DDBJ databases">
        <authorList>
            <person name="Martin A.A"/>
            <person name="De Silva N."/>
        </authorList>
    </citation>
    <scope>NUCLEOTIDE SEQUENCE</scope>
</reference>
<keyword evidence="2" id="KW-1185">Reference proteome</keyword>
<dbReference type="GO" id="GO:0033617">
    <property type="term" value="P:mitochondrial respiratory chain complex IV assembly"/>
    <property type="evidence" value="ECO:0007669"/>
    <property type="project" value="InterPro"/>
</dbReference>
<dbReference type="WBParaSite" id="SVE_1051400.1">
    <property type="protein sequence ID" value="SVE_1051400.1"/>
    <property type="gene ID" value="SVE_1051400"/>
</dbReference>
<keyword evidence="1" id="KW-0812">Transmembrane</keyword>
<accession>A0A0K0FND4</accession>
<protein>
    <submittedName>
        <fullName evidence="3">Protein PET100 homolog, mitochondrial</fullName>
    </submittedName>
</protein>
<dbReference type="AlphaFoldDB" id="A0A0K0FND4"/>
<dbReference type="Pfam" id="PF09803">
    <property type="entry name" value="Pet100"/>
    <property type="match status" value="1"/>
</dbReference>
<name>A0A0K0FND4_STRVS</name>
<organism evidence="2 3">
    <name type="scientific">Strongyloides venezuelensis</name>
    <name type="common">Threadworm</name>
    <dbReference type="NCBI Taxonomy" id="75913"/>
    <lineage>
        <taxon>Eukaryota</taxon>
        <taxon>Metazoa</taxon>
        <taxon>Ecdysozoa</taxon>
        <taxon>Nematoda</taxon>
        <taxon>Chromadorea</taxon>
        <taxon>Rhabditida</taxon>
        <taxon>Tylenchina</taxon>
        <taxon>Panagrolaimomorpha</taxon>
        <taxon>Strongyloidoidea</taxon>
        <taxon>Strongyloididae</taxon>
        <taxon>Strongyloides</taxon>
    </lineage>
</organism>
<keyword evidence="1" id="KW-1133">Transmembrane helix</keyword>
<dbReference type="GO" id="GO:0005739">
    <property type="term" value="C:mitochondrion"/>
    <property type="evidence" value="ECO:0007669"/>
    <property type="project" value="InterPro"/>
</dbReference>
<dbReference type="Proteomes" id="UP000035680">
    <property type="component" value="Unassembled WGS sequence"/>
</dbReference>
<feature type="transmembrane region" description="Helical" evidence="1">
    <location>
        <begin position="12"/>
        <end position="31"/>
    </location>
</feature>
<sequence length="88" mass="10357">MGGWKLESGRYLVLVAFPVISFWAFNQPSFYKSFMKTYKVQESTIGDQSIANFTESLAEKKRKEDYEKFLREQMAFEEAKRIREAKGI</sequence>
<dbReference type="STRING" id="75913.A0A0K0FND4"/>
<proteinExistence type="predicted"/>
<reference evidence="3" key="2">
    <citation type="submission" date="2015-08" db="UniProtKB">
        <authorList>
            <consortium name="WormBaseParasite"/>
        </authorList>
    </citation>
    <scope>IDENTIFICATION</scope>
</reference>
<dbReference type="InterPro" id="IPR018625">
    <property type="entry name" value="Pet100"/>
</dbReference>
<evidence type="ECO:0000313" key="3">
    <source>
        <dbReference type="WBParaSite" id="SVE_1051400.1"/>
    </source>
</evidence>
<evidence type="ECO:0000256" key="1">
    <source>
        <dbReference type="SAM" id="Phobius"/>
    </source>
</evidence>